<evidence type="ECO:0000313" key="1">
    <source>
        <dbReference type="EMBL" id="QHT87567.1"/>
    </source>
</evidence>
<accession>A0A6C0I5C1</accession>
<name>A0A6C0I5C1_9ZZZZ</name>
<protein>
    <submittedName>
        <fullName evidence="1">Uncharacterized protein</fullName>
    </submittedName>
</protein>
<organism evidence="1">
    <name type="scientific">viral metagenome</name>
    <dbReference type="NCBI Taxonomy" id="1070528"/>
    <lineage>
        <taxon>unclassified sequences</taxon>
        <taxon>metagenomes</taxon>
        <taxon>organismal metagenomes</taxon>
    </lineage>
</organism>
<dbReference type="EMBL" id="MN740092">
    <property type="protein sequence ID" value="QHT87567.1"/>
    <property type="molecule type" value="Genomic_DNA"/>
</dbReference>
<proteinExistence type="predicted"/>
<reference evidence="1" key="1">
    <citation type="journal article" date="2020" name="Nature">
        <title>Giant virus diversity and host interactions through global metagenomics.</title>
        <authorList>
            <person name="Schulz F."/>
            <person name="Roux S."/>
            <person name="Paez-Espino D."/>
            <person name="Jungbluth S."/>
            <person name="Walsh D.A."/>
            <person name="Denef V.J."/>
            <person name="McMahon K.D."/>
            <person name="Konstantinidis K.T."/>
            <person name="Eloe-Fadrosh E.A."/>
            <person name="Kyrpides N.C."/>
            <person name="Woyke T."/>
        </authorList>
    </citation>
    <scope>NUCLEOTIDE SEQUENCE</scope>
    <source>
        <strain evidence="1">GVMAG-M-3300023184-190</strain>
    </source>
</reference>
<sequence length="216" mass="24458">MIKFLDDEELLYSLDETNNSGYILNYRINTELETPFLEWSVNAEKTDELESVEKLDGYKGFVEVKIDDQQYVVAIVNAGPNIGSGVVTVPYILENPDHNSISYHALNQKPILQTIYNDETGEAYPSPLTMYLCSPSEHQVSKVEGIGMAFLFSFENHGVHNNKYAVFVDGALNLAHKDKPIQDGEVSKDYDCILFYKGEDKFVAVKTVDRFAKIKR</sequence>
<dbReference type="AlphaFoldDB" id="A0A6C0I5C1"/>